<evidence type="ECO:0008006" key="4">
    <source>
        <dbReference type="Google" id="ProtNLM"/>
    </source>
</evidence>
<name>A0ABU4A1G3_9SPHN</name>
<dbReference type="EMBL" id="JAPTHD010000012">
    <property type="protein sequence ID" value="MDV5825559.1"/>
    <property type="molecule type" value="Genomic_DNA"/>
</dbReference>
<reference evidence="3" key="1">
    <citation type="journal article" date="2022" name="J Environ Chem Eng">
        <title>Biodegradation of petroleum oil using a constructed nonpathogenic and heavy metal-tolerant bacterial consortium isolated from marine sponges.</title>
        <authorList>
            <person name="Dechsakulwatana C."/>
            <person name="Rungsihiranrut A."/>
            <person name="Muangchinda C."/>
            <person name="Ningthoujam R."/>
            <person name="Klankeo P."/>
            <person name="Pinyakong O."/>
        </authorList>
    </citation>
    <scope>NUCLEOTIDE SEQUENCE [LARGE SCALE GENOMIC DNA]</scope>
    <source>
        <strain evidence="3">MO2-4</strain>
    </source>
</reference>
<dbReference type="RefSeq" id="WP_317517978.1">
    <property type="nucleotide sequence ID" value="NZ_JAPTHD010000012.1"/>
</dbReference>
<sequence length="116" mass="12357">MYTRLSIMLASAVLMAGCEAAETNNTAAIATKASQPAGYTQTQQKVVDLPDRLRHVVLIRAIRDGGAPCQGVVKDIRQPDRGGAPFYVAQCQDGPQYAVAIAPNGMAEVTRLDRGK</sequence>
<evidence type="ECO:0000256" key="1">
    <source>
        <dbReference type="SAM" id="SignalP"/>
    </source>
</evidence>
<feature type="signal peptide" evidence="1">
    <location>
        <begin position="1"/>
        <end position="20"/>
    </location>
</feature>
<dbReference type="PROSITE" id="PS51257">
    <property type="entry name" value="PROKAR_LIPOPROTEIN"/>
    <property type="match status" value="1"/>
</dbReference>
<gene>
    <name evidence="2" type="ORF">O0R41_18290</name>
</gene>
<proteinExistence type="predicted"/>
<organism evidence="2 3">
    <name type="scientific">Sphingobium naphthae</name>
    <dbReference type="NCBI Taxonomy" id="1886786"/>
    <lineage>
        <taxon>Bacteria</taxon>
        <taxon>Pseudomonadati</taxon>
        <taxon>Pseudomonadota</taxon>
        <taxon>Alphaproteobacteria</taxon>
        <taxon>Sphingomonadales</taxon>
        <taxon>Sphingomonadaceae</taxon>
        <taxon>Sphingobium</taxon>
    </lineage>
</organism>
<keyword evidence="1" id="KW-0732">Signal</keyword>
<feature type="chain" id="PRO_5047022906" description="Lipoprotein" evidence="1">
    <location>
        <begin position="21"/>
        <end position="116"/>
    </location>
</feature>
<evidence type="ECO:0000313" key="3">
    <source>
        <dbReference type="Proteomes" id="UP001185984"/>
    </source>
</evidence>
<keyword evidence="3" id="KW-1185">Reference proteome</keyword>
<evidence type="ECO:0000313" key="2">
    <source>
        <dbReference type="EMBL" id="MDV5825559.1"/>
    </source>
</evidence>
<dbReference type="Proteomes" id="UP001185984">
    <property type="component" value="Unassembled WGS sequence"/>
</dbReference>
<accession>A0ABU4A1G3</accession>
<comment type="caution">
    <text evidence="2">The sequence shown here is derived from an EMBL/GenBank/DDBJ whole genome shotgun (WGS) entry which is preliminary data.</text>
</comment>
<protein>
    <recommendedName>
        <fullName evidence="4">Lipoprotein</fullName>
    </recommendedName>
</protein>